<organism evidence="3 4">
    <name type="scientific">Zingiber officinale</name>
    <name type="common">Ginger</name>
    <name type="synonym">Amomum zingiber</name>
    <dbReference type="NCBI Taxonomy" id="94328"/>
    <lineage>
        <taxon>Eukaryota</taxon>
        <taxon>Viridiplantae</taxon>
        <taxon>Streptophyta</taxon>
        <taxon>Embryophyta</taxon>
        <taxon>Tracheophyta</taxon>
        <taxon>Spermatophyta</taxon>
        <taxon>Magnoliopsida</taxon>
        <taxon>Liliopsida</taxon>
        <taxon>Zingiberales</taxon>
        <taxon>Zingiberaceae</taxon>
        <taxon>Zingiber</taxon>
    </lineage>
</organism>
<reference evidence="3 4" key="1">
    <citation type="submission" date="2020-08" db="EMBL/GenBank/DDBJ databases">
        <title>Plant Genome Project.</title>
        <authorList>
            <person name="Zhang R.-G."/>
        </authorList>
    </citation>
    <scope>NUCLEOTIDE SEQUENCE [LARGE SCALE GENOMIC DNA]</scope>
    <source>
        <tissue evidence="3">Rhizome</tissue>
    </source>
</reference>
<feature type="domain" description="FAR1" evidence="2">
    <location>
        <begin position="309"/>
        <end position="373"/>
    </location>
</feature>
<feature type="compositionally biased region" description="Basic residues" evidence="1">
    <location>
        <begin position="142"/>
        <end position="152"/>
    </location>
</feature>
<evidence type="ECO:0000256" key="1">
    <source>
        <dbReference type="SAM" id="MobiDB-lite"/>
    </source>
</evidence>
<dbReference type="Pfam" id="PF03101">
    <property type="entry name" value="FAR1"/>
    <property type="match status" value="1"/>
</dbReference>
<dbReference type="Proteomes" id="UP000734854">
    <property type="component" value="Unassembled WGS sequence"/>
</dbReference>
<dbReference type="InterPro" id="IPR004330">
    <property type="entry name" value="FAR1_DNA_bnd_dom"/>
</dbReference>
<protein>
    <recommendedName>
        <fullName evidence="2">FAR1 domain-containing protein</fullName>
    </recommendedName>
</protein>
<sequence>MTQAEAYNSRDVDGRDSFVFFVTPAASDPLHVWFYMLQGSAIEHLGCRIGKTTQQRPTSDGVIIKVFEVLININLRVVRPPPPLFAPPWVSLILVSTSSAAISELESSSTDGLRVLVPRGTATAVAPSNPAKGRASASATTGKRRRKFRAKDKARPPRLSLSTPRIIAGAFLSRCRRLRLAVVGDEEVFYVVVGRGRVGDAGETEEARRGRLESDDGCFLERELPLPVTELVAGRGALAGPGSEALEVAGEEAELDEDAAPERAAFAHLQNGQVQYSLHARRPAADDGVAFFFAAMICLLRERKGGKKGDDGKQKYFCFGYAKSGKTVSQAKNALYPRPSIKTNCKAKINVVIRNDDNFVINNVSLEHNHVLSPGKS</sequence>
<accession>A0A8J5KM71</accession>
<proteinExistence type="predicted"/>
<dbReference type="EMBL" id="JACMSC010000015">
    <property type="protein sequence ID" value="KAG6485421.1"/>
    <property type="molecule type" value="Genomic_DNA"/>
</dbReference>
<feature type="region of interest" description="Disordered" evidence="1">
    <location>
        <begin position="124"/>
        <end position="157"/>
    </location>
</feature>
<evidence type="ECO:0000313" key="4">
    <source>
        <dbReference type="Proteomes" id="UP000734854"/>
    </source>
</evidence>
<evidence type="ECO:0000259" key="2">
    <source>
        <dbReference type="Pfam" id="PF03101"/>
    </source>
</evidence>
<comment type="caution">
    <text evidence="3">The sequence shown here is derived from an EMBL/GenBank/DDBJ whole genome shotgun (WGS) entry which is preliminary data.</text>
</comment>
<dbReference type="AlphaFoldDB" id="A0A8J5KM71"/>
<gene>
    <name evidence="3" type="ORF">ZIOFF_053959</name>
</gene>
<evidence type="ECO:0000313" key="3">
    <source>
        <dbReference type="EMBL" id="KAG6485421.1"/>
    </source>
</evidence>
<name>A0A8J5KM71_ZINOF</name>
<keyword evidence="4" id="KW-1185">Reference proteome</keyword>